<evidence type="ECO:0000313" key="3">
    <source>
        <dbReference type="EMBL" id="BCI61472.1"/>
    </source>
</evidence>
<sequence>MTHTIFGYPLQQLTFYFAFYAMVGWILECIYCSIGQRKAVNRGFLYGPWCPVYGFGAVALIVTLSPLKEYPLLFVPLSILVTSVIELITGLIFERVLHMKLWDYTGKFLNIKGYVCFKNSLIWGILSALFVWFIHPQVEKVYLDMPSGVTYYGSLIILLVFGTDFFLSLIRSVKLSEHLRVLEERMQEARQTLDRLKEANGVQKALLEKRAEETRRLTEQKMEATAKRFRHHLKAFPTLSSKTYPTSLKAAREALKNRRRNQK</sequence>
<evidence type="ECO:0000256" key="2">
    <source>
        <dbReference type="SAM" id="Phobius"/>
    </source>
</evidence>
<gene>
    <name evidence="3" type="ORF">C12CBH8_21110</name>
</gene>
<dbReference type="InterPro" id="IPR010540">
    <property type="entry name" value="CmpB_TMEM229"/>
</dbReference>
<feature type="transmembrane region" description="Helical" evidence="2">
    <location>
        <begin position="46"/>
        <end position="67"/>
    </location>
</feature>
<feature type="transmembrane region" description="Helical" evidence="2">
    <location>
        <begin position="149"/>
        <end position="170"/>
    </location>
</feature>
<evidence type="ECO:0000256" key="1">
    <source>
        <dbReference type="SAM" id="Coils"/>
    </source>
</evidence>
<organism evidence="3 4">
    <name type="scientific">Solibaculum mannosilyticum</name>
    <dbReference type="NCBI Taxonomy" id="2780922"/>
    <lineage>
        <taxon>Bacteria</taxon>
        <taxon>Bacillati</taxon>
        <taxon>Bacillota</taxon>
        <taxon>Clostridia</taxon>
        <taxon>Eubacteriales</taxon>
        <taxon>Oscillospiraceae</taxon>
        <taxon>Solibaculum</taxon>
    </lineage>
</organism>
<feature type="transmembrane region" description="Helical" evidence="2">
    <location>
        <begin position="114"/>
        <end position="134"/>
    </location>
</feature>
<dbReference type="KEGG" id="sman:C12CBH8_21110"/>
<dbReference type="RefSeq" id="WP_215533220.1">
    <property type="nucleotide sequence ID" value="NZ_AP023321.1"/>
</dbReference>
<feature type="transmembrane region" description="Helical" evidence="2">
    <location>
        <begin position="73"/>
        <end position="93"/>
    </location>
</feature>
<accession>A0A7I8D6X3</accession>
<reference evidence="4" key="1">
    <citation type="submission" date="2020-07" db="EMBL/GenBank/DDBJ databases">
        <title>Complete genome sequencing of Clostridia bacterium strain 12CBH8.</title>
        <authorList>
            <person name="Sakamoto M."/>
            <person name="Murakami T."/>
            <person name="Mori H."/>
        </authorList>
    </citation>
    <scope>NUCLEOTIDE SEQUENCE [LARGE SCALE GENOMIC DNA]</scope>
    <source>
        <strain evidence="4">12CBH8</strain>
    </source>
</reference>
<keyword evidence="2" id="KW-0812">Transmembrane</keyword>
<evidence type="ECO:0000313" key="4">
    <source>
        <dbReference type="Proteomes" id="UP000593890"/>
    </source>
</evidence>
<name>A0A7I8D6X3_9FIRM</name>
<dbReference type="Pfam" id="PF06541">
    <property type="entry name" value="ABC_trans_CmpB"/>
    <property type="match status" value="1"/>
</dbReference>
<protein>
    <submittedName>
        <fullName evidence="3">Membrane protein</fullName>
    </submittedName>
</protein>
<keyword evidence="2" id="KW-1133">Transmembrane helix</keyword>
<feature type="transmembrane region" description="Helical" evidence="2">
    <location>
        <begin position="15"/>
        <end position="34"/>
    </location>
</feature>
<proteinExistence type="predicted"/>
<dbReference type="Proteomes" id="UP000593890">
    <property type="component" value="Chromosome"/>
</dbReference>
<dbReference type="AlphaFoldDB" id="A0A7I8D6X3"/>
<dbReference type="EMBL" id="AP023321">
    <property type="protein sequence ID" value="BCI61472.1"/>
    <property type="molecule type" value="Genomic_DNA"/>
</dbReference>
<keyword evidence="4" id="KW-1185">Reference proteome</keyword>
<feature type="coiled-coil region" evidence="1">
    <location>
        <begin position="172"/>
        <end position="199"/>
    </location>
</feature>
<keyword evidence="1" id="KW-0175">Coiled coil</keyword>
<keyword evidence="2" id="KW-0472">Membrane</keyword>